<dbReference type="PIRSF" id="PIRSF002583">
    <property type="entry name" value="Hsp90"/>
    <property type="match status" value="1"/>
</dbReference>
<dbReference type="Proteomes" id="UP000039865">
    <property type="component" value="Unassembled WGS sequence"/>
</dbReference>
<dbReference type="SUPFAM" id="SSF55874">
    <property type="entry name" value="ATPase domain of HSP90 chaperone/DNA topoisomerase II/histidine kinase"/>
    <property type="match status" value="1"/>
</dbReference>
<dbReference type="InterPro" id="IPR001404">
    <property type="entry name" value="Hsp90_fam"/>
</dbReference>
<dbReference type="CDD" id="cd16927">
    <property type="entry name" value="HATPase_Hsp90-like"/>
    <property type="match status" value="1"/>
</dbReference>
<dbReference type="Pfam" id="PF13589">
    <property type="entry name" value="HATPase_c_3"/>
    <property type="match status" value="1"/>
</dbReference>
<comment type="similarity">
    <text evidence="1">Belongs to the heat shock protein 90 family.</text>
</comment>
<dbReference type="SUPFAM" id="SSF54211">
    <property type="entry name" value="Ribosomal protein S5 domain 2-like"/>
    <property type="match status" value="1"/>
</dbReference>
<name>A0A078A3J6_STYLE</name>
<feature type="binding site" evidence="5">
    <location>
        <position position="166"/>
    </location>
    <ligand>
        <name>ATP</name>
        <dbReference type="ChEBI" id="CHEBI:30616"/>
    </ligand>
</feature>
<keyword evidence="7" id="KW-1185">Reference proteome</keyword>
<dbReference type="InterPro" id="IPR037196">
    <property type="entry name" value="HSP90_C"/>
</dbReference>
<dbReference type="GO" id="GO:0140662">
    <property type="term" value="F:ATP-dependent protein folding chaperone"/>
    <property type="evidence" value="ECO:0007669"/>
    <property type="project" value="InterPro"/>
</dbReference>
<evidence type="ECO:0000313" key="6">
    <source>
        <dbReference type="EMBL" id="CDW76377.1"/>
    </source>
</evidence>
<dbReference type="GO" id="GO:0016887">
    <property type="term" value="F:ATP hydrolysis activity"/>
    <property type="evidence" value="ECO:0007669"/>
    <property type="project" value="InterPro"/>
</dbReference>
<dbReference type="GO" id="GO:0051082">
    <property type="term" value="F:unfolded protein binding"/>
    <property type="evidence" value="ECO:0007669"/>
    <property type="project" value="InterPro"/>
</dbReference>
<protein>
    <submittedName>
        <fullName evidence="6">Tnf receptor-associated protein 1</fullName>
    </submittedName>
</protein>
<sequence>MLSKQSISLLGKQQRRAILGRSIKQVALITQQQQFFHLQSKITQNSIRNLPMGQMTARLFSEKQDENAQEIVIEEPVQEPVISQSEKKEFKAETRKLLDIVARSIYTDKEVFIRELMSNSSDALEKQRYAEISGSAKSNDLGGLHIDITTNEKERTLTIFDSGIGMSRKEITDNLGTIAKSGSQEFVKSLQNSQKGDTQTLESIIGQFGVGFYSTFIVADTVEVISKRDSNDSGVRWISDGSGDYEVATATNIGFERGTKIVMKLKPESREFSKESEVEKVLKKYSLFITYPIKINGKLVNNLQAIWYRDKRDVTEDEYERFYEHLANTKIPYKFKLHYSTDVPLSIKGIIYIPSTHNEKMSMQHETSNVSLYCRKVLIKDKCQELLPQYLRFVKGVIDCEDLPLNISRETYQDSSLMLKLRNVLTRRILKMIEDEMKRDLKTYEKWFQDFQHFLKEGIMMDTEHQEQILKLIRYHSNYSQDTISIEDYLKQMKPKQQKIYYITGATKEHVLQSPYYEPFANSDVPVIMLFNQADEIIFAQKQTYKDKILTNIESSFDDIEQDVLRAHSPQQEETDAPALPEEDITPFTLWLKNEFPLKVQKVAISKRLHNSPAVIYGQMSSSMRMIMQMMDQSQRQQVSGGMDQSNTLEINIKHPLIVKLNQLRKKDPKRAQIYAHTFMDTVMLTSGFQTDLQQSSSRSTKALNEFLVEVTRKHGHTELN</sequence>
<evidence type="ECO:0000256" key="4">
    <source>
        <dbReference type="ARBA" id="ARBA00023186"/>
    </source>
</evidence>
<dbReference type="InParanoid" id="A0A078A3J6"/>
<keyword evidence="6" id="KW-0675">Receptor</keyword>
<dbReference type="EMBL" id="CCKQ01005219">
    <property type="protein sequence ID" value="CDW76377.1"/>
    <property type="molecule type" value="Genomic_DNA"/>
</dbReference>
<feature type="binding site" evidence="5">
    <location>
        <begin position="181"/>
        <end position="182"/>
    </location>
    <ligand>
        <name>ATP</name>
        <dbReference type="ChEBI" id="CHEBI:30616"/>
    </ligand>
</feature>
<dbReference type="PRINTS" id="PR00775">
    <property type="entry name" value="HEATSHOCK90"/>
</dbReference>
<dbReference type="OMA" id="PIHISRE"/>
<feature type="binding site" evidence="5">
    <location>
        <position position="259"/>
    </location>
    <ligand>
        <name>ATP</name>
        <dbReference type="ChEBI" id="CHEBI:30616"/>
    </ligand>
</feature>
<feature type="binding site" evidence="5">
    <location>
        <position position="161"/>
    </location>
    <ligand>
        <name>ATP</name>
        <dbReference type="ChEBI" id="CHEBI:30616"/>
    </ligand>
</feature>
<dbReference type="Gene3D" id="3.30.565.10">
    <property type="entry name" value="Histidine kinase-like ATPase, C-terminal domain"/>
    <property type="match status" value="1"/>
</dbReference>
<accession>A0A078A3J6</accession>
<keyword evidence="2 5" id="KW-0547">Nucleotide-binding</keyword>
<dbReference type="FunCoup" id="A0A078A3J6">
    <property type="interactions" value="250"/>
</dbReference>
<evidence type="ECO:0000256" key="2">
    <source>
        <dbReference type="ARBA" id="ARBA00022741"/>
    </source>
</evidence>
<dbReference type="PANTHER" id="PTHR11528">
    <property type="entry name" value="HEAT SHOCK PROTEIN 90 FAMILY MEMBER"/>
    <property type="match status" value="1"/>
</dbReference>
<evidence type="ECO:0000256" key="3">
    <source>
        <dbReference type="ARBA" id="ARBA00022840"/>
    </source>
</evidence>
<feature type="binding site" evidence="5">
    <location>
        <position position="119"/>
    </location>
    <ligand>
        <name>ATP</name>
        <dbReference type="ChEBI" id="CHEBI:30616"/>
    </ligand>
</feature>
<feature type="binding site" evidence="5">
    <location>
        <position position="115"/>
    </location>
    <ligand>
        <name>ATP</name>
        <dbReference type="ChEBI" id="CHEBI:30616"/>
    </ligand>
</feature>
<feature type="binding site" evidence="5">
    <location>
        <position position="180"/>
    </location>
    <ligand>
        <name>ATP</name>
        <dbReference type="ChEBI" id="CHEBI:30616"/>
    </ligand>
</feature>
<dbReference type="Gene3D" id="3.40.50.11260">
    <property type="match status" value="1"/>
</dbReference>
<dbReference type="OrthoDB" id="28737at2759"/>
<reference evidence="6 7" key="1">
    <citation type="submission" date="2014-06" db="EMBL/GenBank/DDBJ databases">
        <authorList>
            <person name="Swart Estienne"/>
        </authorList>
    </citation>
    <scope>NUCLEOTIDE SEQUENCE [LARGE SCALE GENOMIC DNA]</scope>
    <source>
        <strain evidence="6 7">130c</strain>
    </source>
</reference>
<dbReference type="AlphaFoldDB" id="A0A078A3J6"/>
<dbReference type="InterPro" id="IPR020575">
    <property type="entry name" value="Hsp90_N"/>
</dbReference>
<gene>
    <name evidence="6" type="primary">Contig8424.g8980</name>
    <name evidence="6" type="ORF">STYLEM_5377</name>
</gene>
<feature type="binding site" evidence="5">
    <location>
        <position position="174"/>
    </location>
    <ligand>
        <name>ATP</name>
        <dbReference type="ChEBI" id="CHEBI:30616"/>
    </ligand>
</feature>
<evidence type="ECO:0000256" key="5">
    <source>
        <dbReference type="PIRSR" id="PIRSR002583-1"/>
    </source>
</evidence>
<evidence type="ECO:0000313" key="7">
    <source>
        <dbReference type="Proteomes" id="UP000039865"/>
    </source>
</evidence>
<organism evidence="6 7">
    <name type="scientific">Stylonychia lemnae</name>
    <name type="common">Ciliate</name>
    <dbReference type="NCBI Taxonomy" id="5949"/>
    <lineage>
        <taxon>Eukaryota</taxon>
        <taxon>Sar</taxon>
        <taxon>Alveolata</taxon>
        <taxon>Ciliophora</taxon>
        <taxon>Intramacronucleata</taxon>
        <taxon>Spirotrichea</taxon>
        <taxon>Stichotrichia</taxon>
        <taxon>Sporadotrichida</taxon>
        <taxon>Oxytrichidae</taxon>
        <taxon>Stylonychinae</taxon>
        <taxon>Stylonychia</taxon>
    </lineage>
</organism>
<dbReference type="Gene3D" id="3.30.230.80">
    <property type="match status" value="1"/>
</dbReference>
<dbReference type="InterPro" id="IPR036890">
    <property type="entry name" value="HATPase_C_sf"/>
</dbReference>
<dbReference type="NCBIfam" id="NF003555">
    <property type="entry name" value="PRK05218.1"/>
    <property type="match status" value="1"/>
</dbReference>
<keyword evidence="3 5" id="KW-0067">ATP-binding</keyword>
<feature type="binding site" evidence="5">
    <location>
        <begin position="207"/>
        <end position="212"/>
    </location>
    <ligand>
        <name>ATP</name>
        <dbReference type="ChEBI" id="CHEBI:30616"/>
    </ligand>
</feature>
<dbReference type="SUPFAM" id="SSF110942">
    <property type="entry name" value="HSP90 C-terminal domain"/>
    <property type="match status" value="1"/>
</dbReference>
<keyword evidence="4" id="KW-0143">Chaperone</keyword>
<dbReference type="GO" id="GO:0005524">
    <property type="term" value="F:ATP binding"/>
    <property type="evidence" value="ECO:0007669"/>
    <property type="project" value="UniProtKB-KW"/>
</dbReference>
<feature type="binding site" evidence="5">
    <location>
        <position position="409"/>
    </location>
    <ligand>
        <name>ATP</name>
        <dbReference type="ChEBI" id="CHEBI:30616"/>
    </ligand>
</feature>
<dbReference type="Pfam" id="PF00183">
    <property type="entry name" value="HSP90"/>
    <property type="match status" value="1"/>
</dbReference>
<proteinExistence type="inferred from homology"/>
<dbReference type="HAMAP" id="MF_00505">
    <property type="entry name" value="HSP90"/>
    <property type="match status" value="1"/>
</dbReference>
<evidence type="ECO:0000256" key="1">
    <source>
        <dbReference type="ARBA" id="ARBA00008239"/>
    </source>
</evidence>
<dbReference type="InterPro" id="IPR020568">
    <property type="entry name" value="Ribosomal_Su5_D2-typ_SF"/>
</dbReference>
<dbReference type="Gene3D" id="1.20.120.790">
    <property type="entry name" value="Heat shock protein 90, C-terminal domain"/>
    <property type="match status" value="1"/>
</dbReference>
<dbReference type="FunFam" id="3.30.230.80:FF:000004">
    <property type="entry name" value="Heat shock protein 75 kDa"/>
    <property type="match status" value="1"/>
</dbReference>